<accession>A0AAE5RTS9</accession>
<name>A0AAE5RTS9_9HYPH</name>
<dbReference type="AlphaFoldDB" id="A0AAE5RTS9"/>
<gene>
    <name evidence="1" type="ORF">CPJ18_22140</name>
</gene>
<sequence length="446" mass="48573">MAGVFDFLLKKKTNGEDDLKAVLSPEEAKKQNFLSQFLPDDPDKKQSLSQALLLGGAAMMANGGPSEKPTNLLSIVGQGLGNGVGAYNANMDGIADRNTKGTANKVNQVKLQNAQNAQTRSSAFIEKYGSPSENGYSIEALFALHEMQLANGDDEGARLTQRQIQALQQHGADNGMVVSEDGFRLADGYQKSLFDTKKAESLGSAQGQNAQITADQKDYQFGKDNPEFRKYETEKKKDTNISVNTGPKDGDMWKALDKERENASGAQGALNQVHQMKHSLANATTGFAANQVLWGQKAIAALGGDSSKVADTETFRTQAMEMAARMKSELVGNAQISDSDMRFVQQVSGGDITLDKVTLEKLLDIREKSLNGTINRYNEKIDRIYPDTEENKTNRTYFGGIKAPENPYGKGAQTLVVDSEDAYGKVPAGAAYRFSDDPPDMVRRKR</sequence>
<organism evidence="1 2">
    <name type="scientific">Agrobacterium rosae</name>
    <dbReference type="NCBI Taxonomy" id="1972867"/>
    <lineage>
        <taxon>Bacteria</taxon>
        <taxon>Pseudomonadati</taxon>
        <taxon>Pseudomonadota</taxon>
        <taxon>Alphaproteobacteria</taxon>
        <taxon>Hyphomicrobiales</taxon>
        <taxon>Rhizobiaceae</taxon>
        <taxon>Rhizobium/Agrobacterium group</taxon>
        <taxon>Agrobacterium</taxon>
    </lineage>
</organism>
<evidence type="ECO:0000313" key="1">
    <source>
        <dbReference type="EMBL" id="POO49152.1"/>
    </source>
</evidence>
<dbReference type="EMBL" id="NXEJ01000011">
    <property type="protein sequence ID" value="POO49152.1"/>
    <property type="molecule type" value="Genomic_DNA"/>
</dbReference>
<evidence type="ECO:0000313" key="2">
    <source>
        <dbReference type="Proteomes" id="UP000237447"/>
    </source>
</evidence>
<dbReference type="Proteomes" id="UP000237447">
    <property type="component" value="Unassembled WGS sequence"/>
</dbReference>
<comment type="caution">
    <text evidence="1">The sequence shown here is derived from an EMBL/GenBank/DDBJ whole genome shotgun (WGS) entry which is preliminary data.</text>
</comment>
<reference evidence="1 2" key="1">
    <citation type="journal article" date="2018" name="Syst. Appl. Microbiol.">
        <title>Agrobacterium rosae sp. nov., isolated from galls on different agricultural crops.</title>
        <authorList>
            <person name="Kuzmanovic N."/>
            <person name="Pulawska J."/>
            <person name="Smalla K."/>
            <person name="Nesme X."/>
        </authorList>
    </citation>
    <scope>NUCLEOTIDE SEQUENCE [LARGE SCALE GENOMIC DNA]</scope>
    <source>
        <strain evidence="1 2">NCPPB 1650</strain>
    </source>
</reference>
<proteinExistence type="predicted"/>
<protein>
    <submittedName>
        <fullName evidence="1">Uncharacterized protein</fullName>
    </submittedName>
</protein>